<feature type="region of interest" description="Disordered" evidence="1">
    <location>
        <begin position="60"/>
        <end position="79"/>
    </location>
</feature>
<keyword evidence="4" id="KW-1185">Reference proteome</keyword>
<accession>A0A6A6TFJ3</accession>
<name>A0A6A6TFJ3_9PLEO</name>
<feature type="transmembrane region" description="Helical" evidence="2">
    <location>
        <begin position="136"/>
        <end position="156"/>
    </location>
</feature>
<evidence type="ECO:0000313" key="3">
    <source>
        <dbReference type="EMBL" id="KAF2657683.1"/>
    </source>
</evidence>
<dbReference type="SUPFAM" id="SSF103473">
    <property type="entry name" value="MFS general substrate transporter"/>
    <property type="match status" value="1"/>
</dbReference>
<feature type="transmembrane region" description="Helical" evidence="2">
    <location>
        <begin position="250"/>
        <end position="272"/>
    </location>
</feature>
<sequence>MTIREKVGDMTHRTGTRKSQQSCSFHVQAIEHDAGPTGHSRNGPSTPHEMHAYPLQVTSSPREPCHRMTSTVSSSSNSSVGNEFGRKEYLSAASRIALLAPTFYFVHFANFLITSFEEEIISRPDAPMEIRQLSSYWIGLLYTISAVLVAWFCDYLNCRARTLGITAALGGLCLIAVGGTDAPRCKLAARVGMAIFHSGIEPLGVSLVSDMLAWPEVFLGMSFFYLPAYLNVAIASHISGRLRAMEMKGWAICLICAGSAATGIAGATILLLPEPRRQKNLIRGVQPGEDGSVSEQPRRIREGGAWKEVQNTCRHMLQLNSMWILVITIGIRQLAGSLYTSHMPSYLSSVYPNRGEVVDTYGLVVGVAGSVSVLIGGTATWCTFRWVQEDNLRAIPIWMTAIGGMVGSIFLVCTLVSSKIAEQWTRLVVLYTTLAVAFLASETWLGIYATGILGLLDPSYKTFGFALTEAIRWAIWTSGPELLWLRLTGGDRKSEEYAHVVLCVLVPTLYVIAGAGLILAIRPVRQDVDTPGRRNIGLSPKRKWGCAIGAAILTTAVASLLAASIAVAPT</sequence>
<protein>
    <submittedName>
        <fullName evidence="3">MFS general substrate transporter</fullName>
    </submittedName>
</protein>
<keyword evidence="2" id="KW-0472">Membrane</keyword>
<organism evidence="3 4">
    <name type="scientific">Lophiostoma macrostomum CBS 122681</name>
    <dbReference type="NCBI Taxonomy" id="1314788"/>
    <lineage>
        <taxon>Eukaryota</taxon>
        <taxon>Fungi</taxon>
        <taxon>Dikarya</taxon>
        <taxon>Ascomycota</taxon>
        <taxon>Pezizomycotina</taxon>
        <taxon>Dothideomycetes</taxon>
        <taxon>Pleosporomycetidae</taxon>
        <taxon>Pleosporales</taxon>
        <taxon>Lophiostomataceae</taxon>
        <taxon>Lophiostoma</taxon>
    </lineage>
</organism>
<feature type="transmembrane region" description="Helical" evidence="2">
    <location>
        <begin position="163"/>
        <end position="180"/>
    </location>
</feature>
<feature type="region of interest" description="Disordered" evidence="1">
    <location>
        <begin position="1"/>
        <end position="22"/>
    </location>
</feature>
<dbReference type="OrthoDB" id="3639251at2759"/>
<keyword evidence="2" id="KW-0812">Transmembrane</keyword>
<feature type="compositionally biased region" description="Low complexity" evidence="1">
    <location>
        <begin position="69"/>
        <end position="79"/>
    </location>
</feature>
<evidence type="ECO:0000256" key="2">
    <source>
        <dbReference type="SAM" id="Phobius"/>
    </source>
</evidence>
<feature type="transmembrane region" description="Helical" evidence="2">
    <location>
        <begin position="393"/>
        <end position="416"/>
    </location>
</feature>
<feature type="transmembrane region" description="Helical" evidence="2">
    <location>
        <begin position="497"/>
        <end position="524"/>
    </location>
</feature>
<feature type="transmembrane region" description="Helical" evidence="2">
    <location>
        <begin position="217"/>
        <end position="238"/>
    </location>
</feature>
<keyword evidence="2" id="KW-1133">Transmembrane helix</keyword>
<evidence type="ECO:0000313" key="4">
    <source>
        <dbReference type="Proteomes" id="UP000799324"/>
    </source>
</evidence>
<gene>
    <name evidence="3" type="ORF">K491DRAFT_714331</name>
</gene>
<dbReference type="InterPro" id="IPR036259">
    <property type="entry name" value="MFS_trans_sf"/>
</dbReference>
<dbReference type="AlphaFoldDB" id="A0A6A6TFJ3"/>
<feature type="transmembrane region" description="Helical" evidence="2">
    <location>
        <begin position="361"/>
        <end position="387"/>
    </location>
</feature>
<dbReference type="Proteomes" id="UP000799324">
    <property type="component" value="Unassembled WGS sequence"/>
</dbReference>
<feature type="transmembrane region" description="Helical" evidence="2">
    <location>
        <begin position="428"/>
        <end position="456"/>
    </location>
</feature>
<dbReference type="EMBL" id="MU004323">
    <property type="protein sequence ID" value="KAF2657683.1"/>
    <property type="molecule type" value="Genomic_DNA"/>
</dbReference>
<feature type="transmembrane region" description="Helical" evidence="2">
    <location>
        <begin position="96"/>
        <end position="116"/>
    </location>
</feature>
<feature type="compositionally biased region" description="Basic and acidic residues" evidence="1">
    <location>
        <begin position="1"/>
        <end position="12"/>
    </location>
</feature>
<feature type="transmembrane region" description="Helical" evidence="2">
    <location>
        <begin position="322"/>
        <end position="340"/>
    </location>
</feature>
<reference evidence="3" key="1">
    <citation type="journal article" date="2020" name="Stud. Mycol.">
        <title>101 Dothideomycetes genomes: a test case for predicting lifestyles and emergence of pathogens.</title>
        <authorList>
            <person name="Haridas S."/>
            <person name="Albert R."/>
            <person name="Binder M."/>
            <person name="Bloem J."/>
            <person name="Labutti K."/>
            <person name="Salamov A."/>
            <person name="Andreopoulos B."/>
            <person name="Baker S."/>
            <person name="Barry K."/>
            <person name="Bills G."/>
            <person name="Bluhm B."/>
            <person name="Cannon C."/>
            <person name="Castanera R."/>
            <person name="Culley D."/>
            <person name="Daum C."/>
            <person name="Ezra D."/>
            <person name="Gonzalez J."/>
            <person name="Henrissat B."/>
            <person name="Kuo A."/>
            <person name="Liang C."/>
            <person name="Lipzen A."/>
            <person name="Lutzoni F."/>
            <person name="Magnuson J."/>
            <person name="Mondo S."/>
            <person name="Nolan M."/>
            <person name="Ohm R."/>
            <person name="Pangilinan J."/>
            <person name="Park H.-J."/>
            <person name="Ramirez L."/>
            <person name="Alfaro M."/>
            <person name="Sun H."/>
            <person name="Tritt A."/>
            <person name="Yoshinaga Y."/>
            <person name="Zwiers L.-H."/>
            <person name="Turgeon B."/>
            <person name="Goodwin S."/>
            <person name="Spatafora J."/>
            <person name="Crous P."/>
            <person name="Grigoriev I."/>
        </authorList>
    </citation>
    <scope>NUCLEOTIDE SEQUENCE</scope>
    <source>
        <strain evidence="3">CBS 122681</strain>
    </source>
</reference>
<evidence type="ECO:0000256" key="1">
    <source>
        <dbReference type="SAM" id="MobiDB-lite"/>
    </source>
</evidence>
<proteinExistence type="predicted"/>
<feature type="transmembrane region" description="Helical" evidence="2">
    <location>
        <begin position="544"/>
        <end position="568"/>
    </location>
</feature>